<reference evidence="3 4" key="1">
    <citation type="submission" date="2021-03" db="EMBL/GenBank/DDBJ databases">
        <title>Genomic Encyclopedia of Type Strains, Phase IV (KMG-IV): sequencing the most valuable type-strain genomes for metagenomic binning, comparative biology and taxonomic classification.</title>
        <authorList>
            <person name="Goeker M."/>
        </authorList>
    </citation>
    <scope>NUCLEOTIDE SEQUENCE [LARGE SCALE GENOMIC DNA]</scope>
    <source>
        <strain evidence="3 4">DSM 27138</strain>
    </source>
</reference>
<proteinExistence type="predicted"/>
<dbReference type="PROSITE" id="PS51352">
    <property type="entry name" value="THIOREDOXIN_2"/>
    <property type="match status" value="1"/>
</dbReference>
<protein>
    <submittedName>
        <fullName evidence="3">Peroxiredoxin</fullName>
    </submittedName>
</protein>
<evidence type="ECO:0000313" key="4">
    <source>
        <dbReference type="Proteomes" id="UP001519289"/>
    </source>
</evidence>
<feature type="domain" description="Thioredoxin" evidence="2">
    <location>
        <begin position="73"/>
        <end position="212"/>
    </location>
</feature>
<dbReference type="InterPro" id="IPR036249">
    <property type="entry name" value="Thioredoxin-like_sf"/>
</dbReference>
<dbReference type="InterPro" id="IPR013766">
    <property type="entry name" value="Thioredoxin_domain"/>
</dbReference>
<sequence length="213" mass="23732">MVCPECGTRLEEGGRFCHGCGWDSQEAAAARRAAELARRPAWKRWVSGISLGVLAAVVLVMLLVPRTEAETVPQVGTPAPDFALETLDGDAVVRLSDLAGQPVVINFWATWCPPCRKEMPDFQQVYDKYKEMGLRFYAVNVGESRVAVRDFAERLGVDFPILIDADESAQRAYRILPIPATFFIDRDGIIRGVYQYQMSLPQIEAEVGRLLAR</sequence>
<name>A0ABS4JMP9_9FIRM</name>
<gene>
    <name evidence="3" type="ORF">J2Z79_000187</name>
</gene>
<dbReference type="Proteomes" id="UP001519289">
    <property type="component" value="Unassembled WGS sequence"/>
</dbReference>
<keyword evidence="1" id="KW-0812">Transmembrane</keyword>
<dbReference type="RefSeq" id="WP_209464959.1">
    <property type="nucleotide sequence ID" value="NZ_JAGGLG010000001.1"/>
</dbReference>
<dbReference type="CDD" id="cd02966">
    <property type="entry name" value="TlpA_like_family"/>
    <property type="match status" value="1"/>
</dbReference>
<dbReference type="PANTHER" id="PTHR42852:SF13">
    <property type="entry name" value="PROTEIN DIPZ"/>
    <property type="match status" value="1"/>
</dbReference>
<evidence type="ECO:0000313" key="3">
    <source>
        <dbReference type="EMBL" id="MBP2016814.1"/>
    </source>
</evidence>
<dbReference type="PANTHER" id="PTHR42852">
    <property type="entry name" value="THIOL:DISULFIDE INTERCHANGE PROTEIN DSBE"/>
    <property type="match status" value="1"/>
</dbReference>
<comment type="caution">
    <text evidence="3">The sequence shown here is derived from an EMBL/GenBank/DDBJ whole genome shotgun (WGS) entry which is preliminary data.</text>
</comment>
<dbReference type="Gene3D" id="3.40.30.10">
    <property type="entry name" value="Glutaredoxin"/>
    <property type="match status" value="1"/>
</dbReference>
<dbReference type="PROSITE" id="PS00194">
    <property type="entry name" value="THIOREDOXIN_1"/>
    <property type="match status" value="1"/>
</dbReference>
<organism evidence="3 4">
    <name type="scientific">Symbiobacterium terraclitae</name>
    <dbReference type="NCBI Taxonomy" id="557451"/>
    <lineage>
        <taxon>Bacteria</taxon>
        <taxon>Bacillati</taxon>
        <taxon>Bacillota</taxon>
        <taxon>Clostridia</taxon>
        <taxon>Eubacteriales</taxon>
        <taxon>Symbiobacteriaceae</taxon>
        <taxon>Symbiobacterium</taxon>
    </lineage>
</organism>
<evidence type="ECO:0000259" key="2">
    <source>
        <dbReference type="PROSITE" id="PS51352"/>
    </source>
</evidence>
<dbReference type="InterPro" id="IPR017937">
    <property type="entry name" value="Thioredoxin_CS"/>
</dbReference>
<dbReference type="SUPFAM" id="SSF52833">
    <property type="entry name" value="Thioredoxin-like"/>
    <property type="match status" value="1"/>
</dbReference>
<dbReference type="InterPro" id="IPR000866">
    <property type="entry name" value="AhpC/TSA"/>
</dbReference>
<dbReference type="Pfam" id="PF00578">
    <property type="entry name" value="AhpC-TSA"/>
    <property type="match status" value="1"/>
</dbReference>
<dbReference type="EMBL" id="JAGGLG010000001">
    <property type="protein sequence ID" value="MBP2016814.1"/>
    <property type="molecule type" value="Genomic_DNA"/>
</dbReference>
<dbReference type="InterPro" id="IPR050553">
    <property type="entry name" value="Thioredoxin_ResA/DsbE_sf"/>
</dbReference>
<keyword evidence="1" id="KW-0472">Membrane</keyword>
<accession>A0ABS4JMP9</accession>
<feature type="transmembrane region" description="Helical" evidence="1">
    <location>
        <begin position="45"/>
        <end position="64"/>
    </location>
</feature>
<keyword evidence="1" id="KW-1133">Transmembrane helix</keyword>
<evidence type="ECO:0000256" key="1">
    <source>
        <dbReference type="SAM" id="Phobius"/>
    </source>
</evidence>
<keyword evidence="4" id="KW-1185">Reference proteome</keyword>